<dbReference type="AlphaFoldDB" id="Q49VY3"/>
<evidence type="ECO:0000313" key="2">
    <source>
        <dbReference type="EMBL" id="BAE19077.1"/>
    </source>
</evidence>
<proteinExistence type="predicted"/>
<feature type="region of interest" description="Disordered" evidence="1">
    <location>
        <begin position="26"/>
        <end position="86"/>
    </location>
</feature>
<dbReference type="KEGG" id="ssp:SSP1932"/>
<protein>
    <submittedName>
        <fullName evidence="2">Uncharacterized protein</fullName>
    </submittedName>
</protein>
<dbReference type="Proteomes" id="UP000006371">
    <property type="component" value="Chromosome"/>
</dbReference>
<dbReference type="RefSeq" id="WP_011303602.1">
    <property type="nucleotide sequence ID" value="NC_007350.1"/>
</dbReference>
<keyword evidence="3" id="KW-1185">Reference proteome</keyword>
<sequence length="86" mass="10184">MQSLYKFIKCNAKDLIDKLHERAKENKRKAMGEAERNNYKKNKNIRFSSAEPQRKTNNQHNTPVHENKEITIKNDVSETTVKRIKN</sequence>
<dbReference type="EMBL" id="AP008934">
    <property type="protein sequence ID" value="BAE19077.1"/>
    <property type="molecule type" value="Genomic_DNA"/>
</dbReference>
<accession>Q49VY3</accession>
<feature type="compositionally biased region" description="Basic and acidic residues" evidence="1">
    <location>
        <begin position="63"/>
        <end position="76"/>
    </location>
</feature>
<name>Q49VY3_STAS1</name>
<dbReference type="HOGENOM" id="CLU_2496411_0_0_9"/>
<evidence type="ECO:0000256" key="1">
    <source>
        <dbReference type="SAM" id="MobiDB-lite"/>
    </source>
</evidence>
<feature type="compositionally biased region" description="Polar residues" evidence="1">
    <location>
        <begin position="45"/>
        <end position="62"/>
    </location>
</feature>
<feature type="compositionally biased region" description="Basic and acidic residues" evidence="1">
    <location>
        <begin position="26"/>
        <end position="38"/>
    </location>
</feature>
<evidence type="ECO:0000313" key="3">
    <source>
        <dbReference type="Proteomes" id="UP000006371"/>
    </source>
</evidence>
<gene>
    <name evidence="2" type="ordered locus">SSP1932</name>
</gene>
<organism evidence="2 3">
    <name type="scientific">Staphylococcus saprophyticus subsp. saprophyticus (strain ATCC 15305 / DSM 20229 / NCIMB 8711 / NCTC 7292 / S-41)</name>
    <dbReference type="NCBI Taxonomy" id="342451"/>
    <lineage>
        <taxon>Bacteria</taxon>
        <taxon>Bacillati</taxon>
        <taxon>Bacillota</taxon>
        <taxon>Bacilli</taxon>
        <taxon>Bacillales</taxon>
        <taxon>Staphylococcaceae</taxon>
        <taxon>Staphylococcus</taxon>
    </lineage>
</organism>
<dbReference type="GeneID" id="3615286"/>
<reference evidence="2 3" key="1">
    <citation type="journal article" date="2005" name="Proc. Natl. Acad. Sci. U.S.A.">
        <title>Whole genome sequence of Staphylococcus saprophyticus reveals the pathogenesis of uncomplicated urinary tract infection.</title>
        <authorList>
            <person name="Kuroda M."/>
            <person name="Yamashita A."/>
            <person name="Hirakawa H."/>
            <person name="Kumano M."/>
            <person name="Morikawa K."/>
            <person name="Higashide M."/>
            <person name="Maruyama A."/>
            <person name="Inose Y."/>
            <person name="Matoba K."/>
            <person name="Toh H."/>
            <person name="Kuhara S."/>
            <person name="Hattori M."/>
            <person name="Ohta T."/>
        </authorList>
    </citation>
    <scope>NUCLEOTIDE SEQUENCE [LARGE SCALE GENOMIC DNA]</scope>
    <source>
        <strain evidence="3">ATCC 15305 / DSM 20229 / NCIMB 8711 / NCTC 7292 / S-41</strain>
    </source>
</reference>
<dbReference type="PATRIC" id="fig|342451.11.peg.1927"/>